<dbReference type="Proteomes" id="UP001283361">
    <property type="component" value="Unassembled WGS sequence"/>
</dbReference>
<proteinExistence type="predicted"/>
<keyword evidence="1" id="KW-1133">Transmembrane helix</keyword>
<organism evidence="2 3">
    <name type="scientific">Elysia crispata</name>
    <name type="common">lettuce slug</name>
    <dbReference type="NCBI Taxonomy" id="231223"/>
    <lineage>
        <taxon>Eukaryota</taxon>
        <taxon>Metazoa</taxon>
        <taxon>Spiralia</taxon>
        <taxon>Lophotrochozoa</taxon>
        <taxon>Mollusca</taxon>
        <taxon>Gastropoda</taxon>
        <taxon>Heterobranchia</taxon>
        <taxon>Euthyneura</taxon>
        <taxon>Panpulmonata</taxon>
        <taxon>Sacoglossa</taxon>
        <taxon>Placobranchoidea</taxon>
        <taxon>Plakobranchidae</taxon>
        <taxon>Elysia</taxon>
    </lineage>
</organism>
<name>A0AAE1CVR2_9GAST</name>
<accession>A0AAE1CVR2</accession>
<feature type="transmembrane region" description="Helical" evidence="1">
    <location>
        <begin position="93"/>
        <end position="110"/>
    </location>
</feature>
<evidence type="ECO:0000256" key="1">
    <source>
        <dbReference type="SAM" id="Phobius"/>
    </source>
</evidence>
<dbReference type="EMBL" id="JAWDGP010006542">
    <property type="protein sequence ID" value="KAK3739229.1"/>
    <property type="molecule type" value="Genomic_DNA"/>
</dbReference>
<keyword evidence="1" id="KW-0472">Membrane</keyword>
<protein>
    <submittedName>
        <fullName evidence="2">Uncharacterized protein</fullName>
    </submittedName>
</protein>
<reference evidence="2" key="1">
    <citation type="journal article" date="2023" name="G3 (Bethesda)">
        <title>A reference genome for the long-term kleptoplast-retaining sea slug Elysia crispata morphotype clarki.</title>
        <authorList>
            <person name="Eastman K.E."/>
            <person name="Pendleton A.L."/>
            <person name="Shaikh M.A."/>
            <person name="Suttiyut T."/>
            <person name="Ogas R."/>
            <person name="Tomko P."/>
            <person name="Gavelis G."/>
            <person name="Widhalm J.R."/>
            <person name="Wisecaver J.H."/>
        </authorList>
    </citation>
    <scope>NUCLEOTIDE SEQUENCE</scope>
    <source>
        <strain evidence="2">ECLA1</strain>
    </source>
</reference>
<gene>
    <name evidence="2" type="ORF">RRG08_008090</name>
</gene>
<sequence length="142" mass="15789">MRSATRCCCQGLRSGITHGQEEKDDRGVTHDGLVLVHILVRSPDRAMGGIFSSRGCYDIPPYSRLHTQSRRAKRPSQVGWEDTALCTHSQCQSLAVVFVVLIVTGVVTLAPTSRGWCHYIAFMLYFSLPGAPVCVRKLMHSW</sequence>
<evidence type="ECO:0000313" key="3">
    <source>
        <dbReference type="Proteomes" id="UP001283361"/>
    </source>
</evidence>
<keyword evidence="3" id="KW-1185">Reference proteome</keyword>
<evidence type="ECO:0000313" key="2">
    <source>
        <dbReference type="EMBL" id="KAK3739229.1"/>
    </source>
</evidence>
<comment type="caution">
    <text evidence="2">The sequence shown here is derived from an EMBL/GenBank/DDBJ whole genome shotgun (WGS) entry which is preliminary data.</text>
</comment>
<dbReference type="AlphaFoldDB" id="A0AAE1CVR2"/>
<keyword evidence="1" id="KW-0812">Transmembrane</keyword>